<feature type="region of interest" description="Disordered" evidence="1">
    <location>
        <begin position="155"/>
        <end position="184"/>
    </location>
</feature>
<protein>
    <submittedName>
        <fullName evidence="2">Uncharacterized protein</fullName>
    </submittedName>
</protein>
<gene>
    <name evidence="2" type="ORF">VTK73DRAFT_5531</name>
</gene>
<sequence>MVHAERSQACTGRPTHVEKQYGVGTASHPRSSGVWVQASQPCLLRSRQGQPLAVHATLQDCVTEWDDSCSTSASLSLICMGLSKLRKSEWSGPITVDHCLPTQLPLNGTCIVNPIAPTLSHRHCCHVVNKSWTRYEGSALCIEYRSASRWRRRLENPSRRTNRRGRSGRRPAARSARNPRLPSP</sequence>
<dbReference type="Proteomes" id="UP001586593">
    <property type="component" value="Unassembled WGS sequence"/>
</dbReference>
<proteinExistence type="predicted"/>
<accession>A0ABR3V2Q4</accession>
<evidence type="ECO:0000256" key="1">
    <source>
        <dbReference type="SAM" id="MobiDB-lite"/>
    </source>
</evidence>
<organism evidence="2 3">
    <name type="scientific">Phialemonium thermophilum</name>
    <dbReference type="NCBI Taxonomy" id="223376"/>
    <lineage>
        <taxon>Eukaryota</taxon>
        <taxon>Fungi</taxon>
        <taxon>Dikarya</taxon>
        <taxon>Ascomycota</taxon>
        <taxon>Pezizomycotina</taxon>
        <taxon>Sordariomycetes</taxon>
        <taxon>Sordariomycetidae</taxon>
        <taxon>Cephalothecales</taxon>
        <taxon>Cephalothecaceae</taxon>
        <taxon>Phialemonium</taxon>
    </lineage>
</organism>
<dbReference type="EMBL" id="JAZHXJ010003085">
    <property type="protein sequence ID" value="KAL1835563.1"/>
    <property type="molecule type" value="Genomic_DNA"/>
</dbReference>
<feature type="compositionally biased region" description="Basic residues" evidence="1">
    <location>
        <begin position="160"/>
        <end position="172"/>
    </location>
</feature>
<evidence type="ECO:0000313" key="2">
    <source>
        <dbReference type="EMBL" id="KAL1835563.1"/>
    </source>
</evidence>
<keyword evidence="3" id="KW-1185">Reference proteome</keyword>
<evidence type="ECO:0000313" key="3">
    <source>
        <dbReference type="Proteomes" id="UP001586593"/>
    </source>
</evidence>
<reference evidence="2 3" key="1">
    <citation type="journal article" date="2024" name="Commun. Biol.">
        <title>Comparative genomic analysis of thermophilic fungi reveals convergent evolutionary adaptations and gene losses.</title>
        <authorList>
            <person name="Steindorff A.S."/>
            <person name="Aguilar-Pontes M.V."/>
            <person name="Robinson A.J."/>
            <person name="Andreopoulos B."/>
            <person name="LaButti K."/>
            <person name="Kuo A."/>
            <person name="Mondo S."/>
            <person name="Riley R."/>
            <person name="Otillar R."/>
            <person name="Haridas S."/>
            <person name="Lipzen A."/>
            <person name="Grimwood J."/>
            <person name="Schmutz J."/>
            <person name="Clum A."/>
            <person name="Reid I.D."/>
            <person name="Moisan M.C."/>
            <person name="Butler G."/>
            <person name="Nguyen T.T.M."/>
            <person name="Dewar K."/>
            <person name="Conant G."/>
            <person name="Drula E."/>
            <person name="Henrissat B."/>
            <person name="Hansel C."/>
            <person name="Singer S."/>
            <person name="Hutchinson M.I."/>
            <person name="de Vries R.P."/>
            <person name="Natvig D.O."/>
            <person name="Powell A.J."/>
            <person name="Tsang A."/>
            <person name="Grigoriev I.V."/>
        </authorList>
    </citation>
    <scope>NUCLEOTIDE SEQUENCE [LARGE SCALE GENOMIC DNA]</scope>
    <source>
        <strain evidence="2 3">ATCC 24622</strain>
    </source>
</reference>
<feature type="compositionally biased region" description="Low complexity" evidence="1">
    <location>
        <begin position="173"/>
        <end position="184"/>
    </location>
</feature>
<comment type="caution">
    <text evidence="2">The sequence shown here is derived from an EMBL/GenBank/DDBJ whole genome shotgun (WGS) entry which is preliminary data.</text>
</comment>
<name>A0ABR3V2Q4_9PEZI</name>